<dbReference type="PANTHER" id="PTHR33048">
    <property type="entry name" value="PTH11-LIKE INTEGRAL MEMBRANE PROTEIN (AFU_ORTHOLOGUE AFUA_5G11245)"/>
    <property type="match status" value="1"/>
</dbReference>
<dbReference type="PANTHER" id="PTHR33048:SF163">
    <property type="entry name" value="INTEGRAL MEMBRANE PROTEIN (AFU_ORTHOLOGUE AFUA_8G05510)"/>
    <property type="match status" value="1"/>
</dbReference>
<comment type="similarity">
    <text evidence="5">Belongs to the SAT4 family.</text>
</comment>
<dbReference type="OrthoDB" id="10017208at2759"/>
<feature type="transmembrane region" description="Helical" evidence="6">
    <location>
        <begin position="56"/>
        <end position="79"/>
    </location>
</feature>
<evidence type="ECO:0000256" key="4">
    <source>
        <dbReference type="ARBA" id="ARBA00023136"/>
    </source>
</evidence>
<feature type="transmembrane region" description="Helical" evidence="6">
    <location>
        <begin position="176"/>
        <end position="199"/>
    </location>
</feature>
<dbReference type="EMBL" id="ML975347">
    <property type="protein sequence ID" value="KAF1832082.1"/>
    <property type="molecule type" value="Genomic_DNA"/>
</dbReference>
<keyword evidence="4 6" id="KW-0472">Membrane</keyword>
<dbReference type="InterPro" id="IPR052337">
    <property type="entry name" value="SAT4-like"/>
</dbReference>
<gene>
    <name evidence="8" type="ORF">BDW02DRAFT_22615</name>
</gene>
<name>A0A6A5KB82_9PLEO</name>
<dbReference type="Pfam" id="PF20684">
    <property type="entry name" value="Fung_rhodopsin"/>
    <property type="match status" value="1"/>
</dbReference>
<evidence type="ECO:0000313" key="8">
    <source>
        <dbReference type="EMBL" id="KAF1832082.1"/>
    </source>
</evidence>
<keyword evidence="2 6" id="KW-0812">Transmembrane</keyword>
<organism evidence="8 9">
    <name type="scientific">Decorospora gaudefroyi</name>
    <dbReference type="NCBI Taxonomy" id="184978"/>
    <lineage>
        <taxon>Eukaryota</taxon>
        <taxon>Fungi</taxon>
        <taxon>Dikarya</taxon>
        <taxon>Ascomycota</taxon>
        <taxon>Pezizomycotina</taxon>
        <taxon>Dothideomycetes</taxon>
        <taxon>Pleosporomycetidae</taxon>
        <taxon>Pleosporales</taxon>
        <taxon>Pleosporineae</taxon>
        <taxon>Pleosporaceae</taxon>
        <taxon>Decorospora</taxon>
    </lineage>
</organism>
<feature type="transmembrane region" description="Helical" evidence="6">
    <location>
        <begin position="135"/>
        <end position="156"/>
    </location>
</feature>
<evidence type="ECO:0000256" key="5">
    <source>
        <dbReference type="ARBA" id="ARBA00038359"/>
    </source>
</evidence>
<dbReference type="GO" id="GO:0016020">
    <property type="term" value="C:membrane"/>
    <property type="evidence" value="ECO:0007669"/>
    <property type="project" value="UniProtKB-SubCell"/>
</dbReference>
<feature type="transmembrane region" description="Helical" evidence="6">
    <location>
        <begin position="211"/>
        <end position="229"/>
    </location>
</feature>
<feature type="transmembrane region" description="Helical" evidence="6">
    <location>
        <begin position="249"/>
        <end position="273"/>
    </location>
</feature>
<evidence type="ECO:0000256" key="6">
    <source>
        <dbReference type="SAM" id="Phobius"/>
    </source>
</evidence>
<keyword evidence="9" id="KW-1185">Reference proteome</keyword>
<dbReference type="AlphaFoldDB" id="A0A6A5KB82"/>
<dbReference type="InterPro" id="IPR049326">
    <property type="entry name" value="Rhodopsin_dom_fungi"/>
</dbReference>
<evidence type="ECO:0000313" key="9">
    <source>
        <dbReference type="Proteomes" id="UP000800040"/>
    </source>
</evidence>
<feature type="domain" description="Rhodopsin" evidence="7">
    <location>
        <begin position="37"/>
        <end position="273"/>
    </location>
</feature>
<feature type="transmembrane region" description="Helical" evidence="6">
    <location>
        <begin position="17"/>
        <end position="35"/>
    </location>
</feature>
<evidence type="ECO:0000256" key="3">
    <source>
        <dbReference type="ARBA" id="ARBA00022989"/>
    </source>
</evidence>
<evidence type="ECO:0000256" key="1">
    <source>
        <dbReference type="ARBA" id="ARBA00004141"/>
    </source>
</evidence>
<sequence>MAKQTYQKFDIVNGKQMAIMVVPLLCFLLAIVAVASRWYTRSVRRVNTLTEDALMLAALIMSFSLNSVVYTLVFLGGIGLTTDEIKQDPTKDFDDVRRYWIRLQFALDICWATSVATVQLAFVQSYLRLYERKKFARNCCYMLMVWISAWYIWAILRWIAICHPPGECRLQSKESCIAIGTVHVWLNIVIILAPLPAVFAAQLSPKKKWSLFALFVLGCFCTTHAILRLDCAFNVFGEINDDPIGASWWRIYSSPIEVALGIICCCVSTVRSLPSWRRHQNKMPSQSTGLRRLKFRTASTGSSTSNLNAEPSHWMPQAVKPQTAAFVTLSSKVDGIDEAGSLGANEIKVTREYNLDRL</sequence>
<keyword evidence="3 6" id="KW-1133">Transmembrane helix</keyword>
<evidence type="ECO:0000256" key="2">
    <source>
        <dbReference type="ARBA" id="ARBA00022692"/>
    </source>
</evidence>
<evidence type="ECO:0000259" key="7">
    <source>
        <dbReference type="Pfam" id="PF20684"/>
    </source>
</evidence>
<proteinExistence type="inferred from homology"/>
<accession>A0A6A5KB82</accession>
<reference evidence="8" key="1">
    <citation type="submission" date="2020-01" db="EMBL/GenBank/DDBJ databases">
        <authorList>
            <consortium name="DOE Joint Genome Institute"/>
            <person name="Haridas S."/>
            <person name="Albert R."/>
            <person name="Binder M."/>
            <person name="Bloem J."/>
            <person name="Labutti K."/>
            <person name="Salamov A."/>
            <person name="Andreopoulos B."/>
            <person name="Baker S.E."/>
            <person name="Barry K."/>
            <person name="Bills G."/>
            <person name="Bluhm B.H."/>
            <person name="Cannon C."/>
            <person name="Castanera R."/>
            <person name="Culley D.E."/>
            <person name="Daum C."/>
            <person name="Ezra D."/>
            <person name="Gonzalez J.B."/>
            <person name="Henrissat B."/>
            <person name="Kuo A."/>
            <person name="Liang C."/>
            <person name="Lipzen A."/>
            <person name="Lutzoni F."/>
            <person name="Magnuson J."/>
            <person name="Mondo S."/>
            <person name="Nolan M."/>
            <person name="Ohm R."/>
            <person name="Pangilinan J."/>
            <person name="Park H.-J."/>
            <person name="Ramirez L."/>
            <person name="Alfaro M."/>
            <person name="Sun H."/>
            <person name="Tritt A."/>
            <person name="Yoshinaga Y."/>
            <person name="Zwiers L.-H."/>
            <person name="Turgeon B.G."/>
            <person name="Goodwin S.B."/>
            <person name="Spatafora J.W."/>
            <person name="Crous P.W."/>
            <person name="Grigoriev I.V."/>
        </authorList>
    </citation>
    <scope>NUCLEOTIDE SEQUENCE</scope>
    <source>
        <strain evidence="8">P77</strain>
    </source>
</reference>
<protein>
    <recommendedName>
        <fullName evidence="7">Rhodopsin domain-containing protein</fullName>
    </recommendedName>
</protein>
<dbReference type="Proteomes" id="UP000800040">
    <property type="component" value="Unassembled WGS sequence"/>
</dbReference>
<comment type="subcellular location">
    <subcellularLocation>
        <location evidence="1">Membrane</location>
        <topology evidence="1">Multi-pass membrane protein</topology>
    </subcellularLocation>
</comment>